<keyword evidence="1" id="KW-0472">Membrane</keyword>
<dbReference type="PATRIC" id="fig|1094557.3.peg.844"/>
<dbReference type="eggNOG" id="ENOG503141B">
    <property type="taxonomic scope" value="Bacteria"/>
</dbReference>
<evidence type="ECO:0000313" key="2">
    <source>
        <dbReference type="EMBL" id="EJF89754.1"/>
    </source>
</evidence>
<organism evidence="2 3">
    <name type="scientific">Bartonella melophagi K-2C</name>
    <dbReference type="NCBI Taxonomy" id="1094557"/>
    <lineage>
        <taxon>Bacteria</taxon>
        <taxon>Pseudomonadati</taxon>
        <taxon>Pseudomonadota</taxon>
        <taxon>Alphaproteobacteria</taxon>
        <taxon>Hyphomicrobiales</taxon>
        <taxon>Bartonellaceae</taxon>
        <taxon>Bartonella</taxon>
    </lineage>
</organism>
<dbReference type="OrthoDB" id="7923920at2"/>
<evidence type="ECO:0000256" key="1">
    <source>
        <dbReference type="SAM" id="Phobius"/>
    </source>
</evidence>
<gene>
    <name evidence="2" type="ORF">ME3_00804</name>
</gene>
<reference evidence="2 3" key="1">
    <citation type="submission" date="2012-03" db="EMBL/GenBank/DDBJ databases">
        <title>The Genome Sequence of Bartonella melophagi K-2C.</title>
        <authorList>
            <consortium name="The Broad Institute Genome Sequencing Platform"/>
            <consortium name="The Broad Institute Genome Sequencing Center for Infectious Disease"/>
            <person name="Feldgarden M."/>
            <person name="Kirby J."/>
            <person name="Kosoy M."/>
            <person name="Birtles R."/>
            <person name="Probert W.S."/>
            <person name="Chiaraviglio L."/>
            <person name="Young S.K."/>
            <person name="Zeng Q."/>
            <person name="Gargeya S."/>
            <person name="Fitzgerald M."/>
            <person name="Haas B."/>
            <person name="Abouelleil A."/>
            <person name="Alvarado L."/>
            <person name="Arachchi H.M."/>
            <person name="Berlin A."/>
            <person name="Chapman S.B."/>
            <person name="Gearin G."/>
            <person name="Goldberg J."/>
            <person name="Griggs A."/>
            <person name="Gujja S."/>
            <person name="Hansen M."/>
            <person name="Heiman D."/>
            <person name="Howarth C."/>
            <person name="Larimer J."/>
            <person name="Lui A."/>
            <person name="MacDonald P.J.P."/>
            <person name="McCowen C."/>
            <person name="Montmayeur A."/>
            <person name="Murphy C."/>
            <person name="Neiman D."/>
            <person name="Pearson M."/>
            <person name="Priest M."/>
            <person name="Roberts A."/>
            <person name="Saif S."/>
            <person name="Shea T."/>
            <person name="Sisk P."/>
            <person name="Stolte C."/>
            <person name="Sykes S."/>
            <person name="Wortman J."/>
            <person name="Nusbaum C."/>
            <person name="Birren B."/>
        </authorList>
    </citation>
    <scope>NUCLEOTIDE SEQUENCE [LARGE SCALE GENOMIC DNA]</scope>
    <source>
        <strain evidence="2 3">K-2C</strain>
    </source>
</reference>
<evidence type="ECO:0000313" key="3">
    <source>
        <dbReference type="Proteomes" id="UP000009017"/>
    </source>
</evidence>
<name>J0R2F6_9HYPH</name>
<keyword evidence="3" id="KW-1185">Reference proteome</keyword>
<keyword evidence="1" id="KW-0812">Transmembrane</keyword>
<comment type="caution">
    <text evidence="2">The sequence shown here is derived from an EMBL/GenBank/DDBJ whole genome shotgun (WGS) entry which is preliminary data.</text>
</comment>
<dbReference type="HOGENOM" id="CLU_201630_0_0_5"/>
<proteinExistence type="predicted"/>
<dbReference type="AlphaFoldDB" id="J0R2F6"/>
<sequence>MVRRKTEKHSELTNEEKEMLQEMIITYQNMKMMSRFMKWIAFMIFLIIMDCARFIDAIENIFSHLKKWVTKN</sequence>
<accession>J0R2F6</accession>
<dbReference type="EMBL" id="AIMA01000014">
    <property type="protein sequence ID" value="EJF89754.1"/>
    <property type="molecule type" value="Genomic_DNA"/>
</dbReference>
<dbReference type="RefSeq" id="WP_007477377.1">
    <property type="nucleotide sequence ID" value="NZ_JH725083.1"/>
</dbReference>
<dbReference type="Proteomes" id="UP000009017">
    <property type="component" value="Unassembled WGS sequence"/>
</dbReference>
<feature type="transmembrane region" description="Helical" evidence="1">
    <location>
        <begin position="36"/>
        <end position="55"/>
    </location>
</feature>
<protein>
    <submittedName>
        <fullName evidence="2">Uncharacterized protein</fullName>
    </submittedName>
</protein>
<keyword evidence="1" id="KW-1133">Transmembrane helix</keyword>